<reference evidence="2" key="1">
    <citation type="submission" date="2022-11" db="UniProtKB">
        <authorList>
            <consortium name="WormBaseParasite"/>
        </authorList>
    </citation>
    <scope>IDENTIFICATION</scope>
</reference>
<organism evidence="1 2">
    <name type="scientific">Panagrolaimus sp. ES5</name>
    <dbReference type="NCBI Taxonomy" id="591445"/>
    <lineage>
        <taxon>Eukaryota</taxon>
        <taxon>Metazoa</taxon>
        <taxon>Ecdysozoa</taxon>
        <taxon>Nematoda</taxon>
        <taxon>Chromadorea</taxon>
        <taxon>Rhabditida</taxon>
        <taxon>Tylenchina</taxon>
        <taxon>Panagrolaimomorpha</taxon>
        <taxon>Panagrolaimoidea</taxon>
        <taxon>Panagrolaimidae</taxon>
        <taxon>Panagrolaimus</taxon>
    </lineage>
</organism>
<sequence>MWLWSFCFLVILNLAQKCYGIEQKISLNSEKNNQTWSFYATKNTSLKGYANVPGDIYTDLWRSNIINDPLKDSNDVAYAWVGKTDWSYSRSFDLPSDALQASSIRLNFAGLDTIASVYINNIFVLLIVA</sequence>
<evidence type="ECO:0000313" key="2">
    <source>
        <dbReference type="WBParaSite" id="ES5_v2.g13185.t1"/>
    </source>
</evidence>
<accession>A0AC34F7Y5</accession>
<protein>
    <submittedName>
        <fullName evidence="2">Glycosyl hydrolases family 2 sugar binding domain-containing protein</fullName>
    </submittedName>
</protein>
<evidence type="ECO:0000313" key="1">
    <source>
        <dbReference type="Proteomes" id="UP000887579"/>
    </source>
</evidence>
<name>A0AC34F7Y5_9BILA</name>
<dbReference type="Proteomes" id="UP000887579">
    <property type="component" value="Unplaced"/>
</dbReference>
<dbReference type="WBParaSite" id="ES5_v2.g13185.t1">
    <property type="protein sequence ID" value="ES5_v2.g13185.t1"/>
    <property type="gene ID" value="ES5_v2.g13185"/>
</dbReference>
<proteinExistence type="predicted"/>